<dbReference type="Pfam" id="PF23242">
    <property type="entry name" value="AAA_lid_TRIP13_C"/>
    <property type="match status" value="1"/>
</dbReference>
<dbReference type="GO" id="GO:0005524">
    <property type="term" value="F:ATP binding"/>
    <property type="evidence" value="ECO:0007669"/>
    <property type="project" value="UniProtKB-KW"/>
</dbReference>
<dbReference type="InterPro" id="IPR003959">
    <property type="entry name" value="ATPase_AAA_core"/>
</dbReference>
<keyword evidence="2 5" id="KW-0547">Nucleotide-binding</keyword>
<evidence type="ECO:0000256" key="3">
    <source>
        <dbReference type="ARBA" id="ARBA00022840"/>
    </source>
</evidence>
<dbReference type="GeneID" id="39592242"/>
<protein>
    <recommendedName>
        <fullName evidence="7">AAA+ ATPase domain-containing protein</fullName>
    </recommendedName>
</protein>
<dbReference type="RefSeq" id="XP_028476937.1">
    <property type="nucleotide sequence ID" value="XM_028623044.1"/>
</dbReference>
<dbReference type="Proteomes" id="UP000279236">
    <property type="component" value="Unassembled WGS sequence"/>
</dbReference>
<dbReference type="FunFam" id="3.40.50.300:FF:001494">
    <property type="entry name" value="Pachytene checkpoint component Pch2"/>
    <property type="match status" value="1"/>
</dbReference>
<dbReference type="InterPro" id="IPR027417">
    <property type="entry name" value="P-loop_NTPase"/>
</dbReference>
<dbReference type="PROSITE" id="PS00674">
    <property type="entry name" value="AAA"/>
    <property type="match status" value="1"/>
</dbReference>
<dbReference type="Gene3D" id="3.40.50.300">
    <property type="entry name" value="P-loop containing nucleotide triphosphate hydrolases"/>
    <property type="match status" value="1"/>
</dbReference>
<accession>A0A427XVE9</accession>
<dbReference type="GO" id="GO:0051598">
    <property type="term" value="P:meiotic recombination checkpoint signaling"/>
    <property type="evidence" value="ECO:0007669"/>
    <property type="project" value="TreeGrafter"/>
</dbReference>
<proteinExistence type="inferred from homology"/>
<dbReference type="InterPro" id="IPR003593">
    <property type="entry name" value="AAA+_ATPase"/>
</dbReference>
<keyword evidence="9" id="KW-1185">Reference proteome</keyword>
<keyword evidence="3 5" id="KW-0067">ATP-binding</keyword>
<dbReference type="InterPro" id="IPR058249">
    <property type="entry name" value="Pch2_C"/>
</dbReference>
<dbReference type="PRINTS" id="PR00300">
    <property type="entry name" value="CLPPROTEASEA"/>
</dbReference>
<dbReference type="InterPro" id="IPR001270">
    <property type="entry name" value="ClpA/B"/>
</dbReference>
<dbReference type="OrthoDB" id="10042665at2759"/>
<dbReference type="InterPro" id="IPR044539">
    <property type="entry name" value="Pch2-like"/>
</dbReference>
<dbReference type="SUPFAM" id="SSF52540">
    <property type="entry name" value="P-loop containing nucleoside triphosphate hydrolases"/>
    <property type="match status" value="1"/>
</dbReference>
<evidence type="ECO:0000256" key="4">
    <source>
        <dbReference type="ARBA" id="ARBA00023254"/>
    </source>
</evidence>
<reference evidence="8 9" key="1">
    <citation type="submission" date="2018-11" db="EMBL/GenBank/DDBJ databases">
        <title>Genome sequence of Apiotrichum porosum DSM 27194.</title>
        <authorList>
            <person name="Aliyu H."/>
            <person name="Gorte O."/>
            <person name="Ochsenreither K."/>
        </authorList>
    </citation>
    <scope>NUCLEOTIDE SEQUENCE [LARGE SCALE GENOMIC DNA]</scope>
    <source>
        <strain evidence="8 9">DSM 27194</strain>
    </source>
</reference>
<evidence type="ECO:0000313" key="8">
    <source>
        <dbReference type="EMBL" id="RSH82705.1"/>
    </source>
</evidence>
<organism evidence="8 9">
    <name type="scientific">Apiotrichum porosum</name>
    <dbReference type="NCBI Taxonomy" id="105984"/>
    <lineage>
        <taxon>Eukaryota</taxon>
        <taxon>Fungi</taxon>
        <taxon>Dikarya</taxon>
        <taxon>Basidiomycota</taxon>
        <taxon>Agaricomycotina</taxon>
        <taxon>Tremellomycetes</taxon>
        <taxon>Trichosporonales</taxon>
        <taxon>Trichosporonaceae</taxon>
        <taxon>Apiotrichum</taxon>
    </lineage>
</organism>
<feature type="domain" description="AAA+ ATPase" evidence="7">
    <location>
        <begin position="318"/>
        <end position="467"/>
    </location>
</feature>
<evidence type="ECO:0000259" key="7">
    <source>
        <dbReference type="SMART" id="SM00382"/>
    </source>
</evidence>
<dbReference type="SMART" id="SM00382">
    <property type="entry name" value="AAA"/>
    <property type="match status" value="1"/>
</dbReference>
<dbReference type="InterPro" id="IPR003960">
    <property type="entry name" value="ATPase_AAA_CS"/>
</dbReference>
<evidence type="ECO:0000256" key="1">
    <source>
        <dbReference type="ARBA" id="ARBA00007271"/>
    </source>
</evidence>
<feature type="region of interest" description="Disordered" evidence="6">
    <location>
        <begin position="1"/>
        <end position="90"/>
    </location>
</feature>
<feature type="compositionally biased region" description="Acidic residues" evidence="6">
    <location>
        <begin position="48"/>
        <end position="64"/>
    </location>
</feature>
<dbReference type="PANTHER" id="PTHR45991:SF1">
    <property type="entry name" value="PACHYTENE CHECKPOINT PROTEIN 2 HOMOLOG"/>
    <property type="match status" value="1"/>
</dbReference>
<sequence length="594" mass="65785">MPTRILEAPAPPRPQKRRSLMADSEEDIDMLTPADMTFTPVAPSSLLPDEEDDHDVDEDDEEDNLFTAHSNAQESYLDENENEPSVTATSHRRVVAFADENQDDNVEYADENTHVGGAFGHSDEVDADLGDDTLHSDLELEAEEDDELESSDDEDDEDDVDVVHVEVRLRPEATLLPSIIEANIPPFLRNNYRWLSGGTLVAPEGWADVGVLGRSVEQIYIAECGDGHPVDAQEATYHVHVYKTVDNYVELSGGLDEDEEEQEANTSAASVRDLPARELEGLWDNLIYDDDIKPRLLTYIHSSMLFSENEVDFNVIAWNRLVLLHGPPGTGKTSLCRALAHKLAIRMGDKYTSGRLVEINSHSLFSKWFSESGKLVQKLFDNVTAMVEDEACFVVVMIDEVESLTSARAAVGEPSDALRSVNALLTQLDKLKQHKNVLVMTTSNLAGSIDPAFVDRADVKQYVGLPPAQAIYWILAGCLRELARSGLCPGGEKLLEWDELARSTRSVASKRGERARIASLQLANTARQAKDQELSGRFLRKVPLMAHARYLASNRTPRVDKWVEAIARSVKDEGESRDRIAAAEGTARRVAAAK</sequence>
<comment type="caution">
    <text evidence="8">The sequence shown here is derived from an EMBL/GenBank/DDBJ whole genome shotgun (WGS) entry which is preliminary data.</text>
</comment>
<name>A0A427XVE9_9TREE</name>
<dbReference type="AlphaFoldDB" id="A0A427XVE9"/>
<dbReference type="Pfam" id="PF23563">
    <property type="entry name" value="TRIP13_N"/>
    <property type="match status" value="1"/>
</dbReference>
<dbReference type="PANTHER" id="PTHR45991">
    <property type="entry name" value="PACHYTENE CHECKPOINT PROTEIN 2"/>
    <property type="match status" value="1"/>
</dbReference>
<dbReference type="GO" id="GO:0005694">
    <property type="term" value="C:chromosome"/>
    <property type="evidence" value="ECO:0007669"/>
    <property type="project" value="TreeGrafter"/>
</dbReference>
<comment type="similarity">
    <text evidence="1">Belongs to the AAA ATPase family. PCH2 subfamily.</text>
</comment>
<keyword evidence="4" id="KW-0469">Meiosis</keyword>
<evidence type="ECO:0000313" key="9">
    <source>
        <dbReference type="Proteomes" id="UP000279236"/>
    </source>
</evidence>
<dbReference type="GO" id="GO:0007131">
    <property type="term" value="P:reciprocal meiotic recombination"/>
    <property type="evidence" value="ECO:0007669"/>
    <property type="project" value="TreeGrafter"/>
</dbReference>
<dbReference type="GO" id="GO:0005634">
    <property type="term" value="C:nucleus"/>
    <property type="evidence" value="ECO:0007669"/>
    <property type="project" value="TreeGrafter"/>
</dbReference>
<dbReference type="EMBL" id="RSCE01000005">
    <property type="protein sequence ID" value="RSH82705.1"/>
    <property type="molecule type" value="Genomic_DNA"/>
</dbReference>
<evidence type="ECO:0000256" key="5">
    <source>
        <dbReference type="RuleBase" id="RU003651"/>
    </source>
</evidence>
<dbReference type="Pfam" id="PF00004">
    <property type="entry name" value="AAA"/>
    <property type="match status" value="1"/>
</dbReference>
<dbReference type="GO" id="GO:0016887">
    <property type="term" value="F:ATP hydrolysis activity"/>
    <property type="evidence" value="ECO:0007669"/>
    <property type="project" value="InterPro"/>
</dbReference>
<evidence type="ECO:0000256" key="6">
    <source>
        <dbReference type="SAM" id="MobiDB-lite"/>
    </source>
</evidence>
<gene>
    <name evidence="8" type="ORF">EHS24_007699</name>
</gene>
<dbReference type="STRING" id="105984.A0A427XVE9"/>
<evidence type="ECO:0000256" key="2">
    <source>
        <dbReference type="ARBA" id="ARBA00022741"/>
    </source>
</evidence>